<feature type="region of interest" description="Disordered" evidence="1">
    <location>
        <begin position="123"/>
        <end position="166"/>
    </location>
</feature>
<sequence length="327" mass="35816">MSSGGNKFPSPIGGIPFPHDFAPALFFTILYAVTVHVAAYRMISKRSRTLVLIATTIFCVERVADFAIRAAEAKEPNIRTTKFFVGWLQSAYAMGYLSTTGDLLNISRMFILQTTKGTSLTVQLPPSDRFSPRMEEEQPLTATRPDNATSSFTKLPMTDQEEFEDEPKLRATIERIGLVTLVLRLNAIALAAVSGGIYFNGVTSASQANIVQITRYASAIIVLFLQLSALGVVLWALSMRPHRTPRGPALYLCSIVGVIMLTTIYRLAAMDNHTTSLTAMGPGSLNGPTAKALFYIFHVAPEWLSVAMLLAVNVREVYHVPAGLKFH</sequence>
<feature type="transmembrane region" description="Helical" evidence="2">
    <location>
        <begin position="249"/>
        <end position="268"/>
    </location>
</feature>
<evidence type="ECO:0000313" key="6">
    <source>
        <dbReference type="Proteomes" id="UP000814176"/>
    </source>
</evidence>
<dbReference type="GeneID" id="72008358"/>
<evidence type="ECO:0000313" key="5">
    <source>
        <dbReference type="Proteomes" id="UP000298390"/>
    </source>
</evidence>
<feature type="transmembrane region" description="Helical" evidence="2">
    <location>
        <begin position="21"/>
        <end position="40"/>
    </location>
</feature>
<organism evidence="4 5">
    <name type="scientific">Rhodofomes roseus</name>
    <dbReference type="NCBI Taxonomy" id="34475"/>
    <lineage>
        <taxon>Eukaryota</taxon>
        <taxon>Fungi</taxon>
        <taxon>Dikarya</taxon>
        <taxon>Basidiomycota</taxon>
        <taxon>Agaricomycotina</taxon>
        <taxon>Agaricomycetes</taxon>
        <taxon>Polyporales</taxon>
        <taxon>Rhodofomes</taxon>
    </lineage>
</organism>
<evidence type="ECO:0000313" key="4">
    <source>
        <dbReference type="EMBL" id="TFY52647.1"/>
    </source>
</evidence>
<feature type="transmembrane region" description="Helical" evidence="2">
    <location>
        <begin position="176"/>
        <end position="199"/>
    </location>
</feature>
<feature type="compositionally biased region" description="Polar residues" evidence="1">
    <location>
        <begin position="140"/>
        <end position="153"/>
    </location>
</feature>
<proteinExistence type="predicted"/>
<keyword evidence="2" id="KW-0812">Transmembrane</keyword>
<evidence type="ECO:0000256" key="2">
    <source>
        <dbReference type="SAM" id="Phobius"/>
    </source>
</evidence>
<dbReference type="Proteomes" id="UP000298390">
    <property type="component" value="Unassembled WGS sequence"/>
</dbReference>
<reference evidence="4 5" key="1">
    <citation type="submission" date="2019-01" db="EMBL/GenBank/DDBJ databases">
        <title>Genome sequencing of the rare red list fungi Fomitopsis rosea.</title>
        <authorList>
            <person name="Buettner E."/>
            <person name="Kellner H."/>
        </authorList>
    </citation>
    <scope>NUCLEOTIDE SEQUENCE [LARGE SCALE GENOMIC DNA]</scope>
    <source>
        <strain evidence="4 5">DSM 105464</strain>
    </source>
</reference>
<evidence type="ECO:0000256" key="1">
    <source>
        <dbReference type="SAM" id="MobiDB-lite"/>
    </source>
</evidence>
<gene>
    <name evidence="3" type="ORF">C8Q71DRAFT_859397</name>
    <name evidence="4" type="ORF">EVJ58_g9897</name>
</gene>
<dbReference type="OrthoDB" id="2562239at2759"/>
<dbReference type="EMBL" id="JADCUA010000015">
    <property type="protein sequence ID" value="KAH9834394.1"/>
    <property type="molecule type" value="Genomic_DNA"/>
</dbReference>
<comment type="caution">
    <text evidence="4">The sequence shown here is derived from an EMBL/GenBank/DDBJ whole genome shotgun (WGS) entry which is preliminary data.</text>
</comment>
<reference evidence="3 6" key="2">
    <citation type="journal article" date="2021" name="Environ. Microbiol.">
        <title>Gene family expansions and transcriptome signatures uncover fungal adaptations to wood decay.</title>
        <authorList>
            <person name="Hage H."/>
            <person name="Miyauchi S."/>
            <person name="Viragh M."/>
            <person name="Drula E."/>
            <person name="Min B."/>
            <person name="Chaduli D."/>
            <person name="Navarro D."/>
            <person name="Favel A."/>
            <person name="Norest M."/>
            <person name="Lesage-Meessen L."/>
            <person name="Balint B."/>
            <person name="Merenyi Z."/>
            <person name="de Eugenio L."/>
            <person name="Morin E."/>
            <person name="Martinez A.T."/>
            <person name="Baldrian P."/>
            <person name="Stursova M."/>
            <person name="Martinez M.J."/>
            <person name="Novotny C."/>
            <person name="Magnuson J.K."/>
            <person name="Spatafora J.W."/>
            <person name="Maurice S."/>
            <person name="Pangilinan J."/>
            <person name="Andreopoulos W."/>
            <person name="LaButti K."/>
            <person name="Hundley H."/>
            <person name="Na H."/>
            <person name="Kuo A."/>
            <person name="Barry K."/>
            <person name="Lipzen A."/>
            <person name="Henrissat B."/>
            <person name="Riley R."/>
            <person name="Ahrendt S."/>
            <person name="Nagy L.G."/>
            <person name="Grigoriev I.V."/>
            <person name="Martin F."/>
            <person name="Rosso M.N."/>
        </authorList>
    </citation>
    <scope>NUCLEOTIDE SEQUENCE [LARGE SCALE GENOMIC DNA]</scope>
    <source>
        <strain evidence="3 6">CIRM-BRFM 1785</strain>
    </source>
</reference>
<feature type="transmembrane region" description="Helical" evidence="2">
    <location>
        <begin position="292"/>
        <end position="312"/>
    </location>
</feature>
<keyword evidence="2" id="KW-1133">Transmembrane helix</keyword>
<name>A0A4Y9XTE5_9APHY</name>
<dbReference type="Proteomes" id="UP000814176">
    <property type="component" value="Unassembled WGS sequence"/>
</dbReference>
<feature type="transmembrane region" description="Helical" evidence="2">
    <location>
        <begin position="219"/>
        <end position="237"/>
    </location>
</feature>
<keyword evidence="6" id="KW-1185">Reference proteome</keyword>
<accession>A0A4Y9XTE5</accession>
<keyword evidence="2" id="KW-0472">Membrane</keyword>
<evidence type="ECO:0000313" key="3">
    <source>
        <dbReference type="EMBL" id="KAH9834394.1"/>
    </source>
</evidence>
<protein>
    <submittedName>
        <fullName evidence="4">Uncharacterized protein</fullName>
    </submittedName>
</protein>
<dbReference type="EMBL" id="SEKV01000942">
    <property type="protein sequence ID" value="TFY52647.1"/>
    <property type="molecule type" value="Genomic_DNA"/>
</dbReference>
<dbReference type="AlphaFoldDB" id="A0A4Y9XTE5"/>
<dbReference type="RefSeq" id="XP_047776925.1">
    <property type="nucleotide sequence ID" value="XM_047927626.1"/>
</dbReference>